<dbReference type="GO" id="GO:0005886">
    <property type="term" value="C:plasma membrane"/>
    <property type="evidence" value="ECO:0007669"/>
    <property type="project" value="UniProtKB-SubCell"/>
</dbReference>
<keyword evidence="4 7" id="KW-0812">Transmembrane</keyword>
<accession>A0A6J4KAT9</accession>
<dbReference type="PANTHER" id="PTHR30506">
    <property type="entry name" value="INNER MEMBRANE PROTEIN"/>
    <property type="match status" value="1"/>
</dbReference>
<evidence type="ECO:0000313" key="9">
    <source>
        <dbReference type="EMBL" id="CAA9300647.1"/>
    </source>
</evidence>
<dbReference type="EMBL" id="CADCTU010000167">
    <property type="protein sequence ID" value="CAA9300647.1"/>
    <property type="molecule type" value="Genomic_DNA"/>
</dbReference>
<feature type="transmembrane region" description="Helical" evidence="7">
    <location>
        <begin position="146"/>
        <end position="165"/>
    </location>
</feature>
<keyword evidence="9" id="KW-0560">Oxidoreductase</keyword>
<name>A0A6J4KAT9_9BACT</name>
<dbReference type="InterPro" id="IPR005115">
    <property type="entry name" value="Gly_transporter"/>
</dbReference>
<evidence type="ECO:0000256" key="7">
    <source>
        <dbReference type="SAM" id="Phobius"/>
    </source>
</evidence>
<protein>
    <submittedName>
        <fullName evidence="9">UDP-N-acetylenolpyruvoylglucosamine reductase</fullName>
        <ecNumber evidence="9">1.3.1.98</ecNumber>
    </submittedName>
</protein>
<gene>
    <name evidence="9" type="ORF">AVDCRST_MAG11-804</name>
</gene>
<sequence>MLVLALVTAVGGGTVRDLLLDRHPLFWLDDPTYLIVIVAAALLTVAVARARLPQRGALLTALLIADGLGLALFSVGGAQIAERAGLPTASIVLLGTVTGAAGGALRDVLSAEVPLVLRRGNLYASAAIAGTAAYRVFEASGIDRNLAAVAAMVIVAALRFAAIAWRLQLPEFYLEEER</sequence>
<feature type="transmembrane region" description="Helical" evidence="7">
    <location>
        <begin position="32"/>
        <end position="50"/>
    </location>
</feature>
<feature type="domain" description="Glycine transporter" evidence="8">
    <location>
        <begin position="2"/>
        <end position="48"/>
    </location>
</feature>
<evidence type="ECO:0000256" key="6">
    <source>
        <dbReference type="ARBA" id="ARBA00023136"/>
    </source>
</evidence>
<proteinExistence type="inferred from homology"/>
<organism evidence="9">
    <name type="scientific">uncultured Gemmatimonadaceae bacterium</name>
    <dbReference type="NCBI Taxonomy" id="246130"/>
    <lineage>
        <taxon>Bacteria</taxon>
        <taxon>Pseudomonadati</taxon>
        <taxon>Gemmatimonadota</taxon>
        <taxon>Gemmatimonadia</taxon>
        <taxon>Gemmatimonadales</taxon>
        <taxon>Gemmatimonadaceae</taxon>
        <taxon>environmental samples</taxon>
    </lineage>
</organism>
<comment type="similarity">
    <text evidence="2">Belongs to the UPF0126 family.</text>
</comment>
<feature type="transmembrane region" description="Helical" evidence="7">
    <location>
        <begin position="84"/>
        <end position="104"/>
    </location>
</feature>
<evidence type="ECO:0000256" key="1">
    <source>
        <dbReference type="ARBA" id="ARBA00004651"/>
    </source>
</evidence>
<dbReference type="GO" id="GO:0008762">
    <property type="term" value="F:UDP-N-acetylmuramate dehydrogenase activity"/>
    <property type="evidence" value="ECO:0007669"/>
    <property type="project" value="UniProtKB-EC"/>
</dbReference>
<keyword evidence="5 7" id="KW-1133">Transmembrane helix</keyword>
<dbReference type="Pfam" id="PF03458">
    <property type="entry name" value="Gly_transporter"/>
    <property type="match status" value="2"/>
</dbReference>
<feature type="transmembrane region" description="Helical" evidence="7">
    <location>
        <begin position="57"/>
        <end position="78"/>
    </location>
</feature>
<evidence type="ECO:0000256" key="4">
    <source>
        <dbReference type="ARBA" id="ARBA00022692"/>
    </source>
</evidence>
<reference evidence="9" key="1">
    <citation type="submission" date="2020-02" db="EMBL/GenBank/DDBJ databases">
        <authorList>
            <person name="Meier V. D."/>
        </authorList>
    </citation>
    <scope>NUCLEOTIDE SEQUENCE</scope>
    <source>
        <strain evidence="9">AVDCRST_MAG11</strain>
    </source>
</reference>
<evidence type="ECO:0000256" key="5">
    <source>
        <dbReference type="ARBA" id="ARBA00022989"/>
    </source>
</evidence>
<dbReference type="EC" id="1.3.1.98" evidence="9"/>
<dbReference type="AlphaFoldDB" id="A0A6J4KAT9"/>
<evidence type="ECO:0000256" key="2">
    <source>
        <dbReference type="ARBA" id="ARBA00008193"/>
    </source>
</evidence>
<feature type="domain" description="Glycine transporter" evidence="8">
    <location>
        <begin position="64"/>
        <end position="137"/>
    </location>
</feature>
<evidence type="ECO:0000259" key="8">
    <source>
        <dbReference type="Pfam" id="PF03458"/>
    </source>
</evidence>
<evidence type="ECO:0000256" key="3">
    <source>
        <dbReference type="ARBA" id="ARBA00022475"/>
    </source>
</evidence>
<keyword evidence="3" id="KW-1003">Cell membrane</keyword>
<keyword evidence="6 7" id="KW-0472">Membrane</keyword>
<dbReference type="PANTHER" id="PTHR30506:SF3">
    <property type="entry name" value="UPF0126 INNER MEMBRANE PROTEIN YADS-RELATED"/>
    <property type="match status" value="1"/>
</dbReference>
<comment type="subcellular location">
    <subcellularLocation>
        <location evidence="1">Cell membrane</location>
        <topology evidence="1">Multi-pass membrane protein</topology>
    </subcellularLocation>
</comment>